<name>A0ACB9END9_9ASTR</name>
<reference evidence="1 2" key="2">
    <citation type="journal article" date="2022" name="Mol. Ecol. Resour.">
        <title>The genomes of chicory, endive, great burdock and yacon provide insights into Asteraceae paleo-polyploidization history and plant inulin production.</title>
        <authorList>
            <person name="Fan W."/>
            <person name="Wang S."/>
            <person name="Wang H."/>
            <person name="Wang A."/>
            <person name="Jiang F."/>
            <person name="Liu H."/>
            <person name="Zhao H."/>
            <person name="Xu D."/>
            <person name="Zhang Y."/>
        </authorList>
    </citation>
    <scope>NUCLEOTIDE SEQUENCE [LARGE SCALE GENOMIC DNA]</scope>
    <source>
        <strain evidence="2">cv. Yunnan</strain>
        <tissue evidence="1">Leaves</tissue>
    </source>
</reference>
<organism evidence="1 2">
    <name type="scientific">Smallanthus sonchifolius</name>
    <dbReference type="NCBI Taxonomy" id="185202"/>
    <lineage>
        <taxon>Eukaryota</taxon>
        <taxon>Viridiplantae</taxon>
        <taxon>Streptophyta</taxon>
        <taxon>Embryophyta</taxon>
        <taxon>Tracheophyta</taxon>
        <taxon>Spermatophyta</taxon>
        <taxon>Magnoliopsida</taxon>
        <taxon>eudicotyledons</taxon>
        <taxon>Gunneridae</taxon>
        <taxon>Pentapetalae</taxon>
        <taxon>asterids</taxon>
        <taxon>campanulids</taxon>
        <taxon>Asterales</taxon>
        <taxon>Asteraceae</taxon>
        <taxon>Asteroideae</taxon>
        <taxon>Heliantheae alliance</taxon>
        <taxon>Millerieae</taxon>
        <taxon>Smallanthus</taxon>
    </lineage>
</organism>
<keyword evidence="2" id="KW-1185">Reference proteome</keyword>
<dbReference type="EMBL" id="CM042034">
    <property type="protein sequence ID" value="KAI3760231.1"/>
    <property type="molecule type" value="Genomic_DNA"/>
</dbReference>
<dbReference type="Proteomes" id="UP001056120">
    <property type="component" value="Linkage Group LG17"/>
</dbReference>
<gene>
    <name evidence="1" type="ORF">L1987_50623</name>
</gene>
<sequence length="140" mass="16065">MMLHADLNNRPYPVLIRLITRLLIDTGDPLLPIHLEPYFAPSIPNFAAALNIFILIFKIQASASTSTDRYVTLQSDSNLIILLHLLIFFLFFFLYVFPNRNRTKSLYLSSPTGFPNRMKSITIVLDEVEVGRLPFCSRAY</sequence>
<evidence type="ECO:0000313" key="1">
    <source>
        <dbReference type="EMBL" id="KAI3760231.1"/>
    </source>
</evidence>
<protein>
    <submittedName>
        <fullName evidence="1">Uncharacterized protein</fullName>
    </submittedName>
</protein>
<comment type="caution">
    <text evidence="1">The sequence shown here is derived from an EMBL/GenBank/DDBJ whole genome shotgun (WGS) entry which is preliminary data.</text>
</comment>
<accession>A0ACB9END9</accession>
<evidence type="ECO:0000313" key="2">
    <source>
        <dbReference type="Proteomes" id="UP001056120"/>
    </source>
</evidence>
<reference evidence="2" key="1">
    <citation type="journal article" date="2022" name="Mol. Ecol. Resour.">
        <title>The genomes of chicory, endive, great burdock and yacon provide insights into Asteraceae palaeo-polyploidization history and plant inulin production.</title>
        <authorList>
            <person name="Fan W."/>
            <person name="Wang S."/>
            <person name="Wang H."/>
            <person name="Wang A."/>
            <person name="Jiang F."/>
            <person name="Liu H."/>
            <person name="Zhao H."/>
            <person name="Xu D."/>
            <person name="Zhang Y."/>
        </authorList>
    </citation>
    <scope>NUCLEOTIDE SEQUENCE [LARGE SCALE GENOMIC DNA]</scope>
    <source>
        <strain evidence="2">cv. Yunnan</strain>
    </source>
</reference>
<proteinExistence type="predicted"/>